<dbReference type="RefSeq" id="WP_005600277.1">
    <property type="nucleotide sequence ID" value="NZ_CBDBSX010000048.1"/>
</dbReference>
<organism evidence="1 2">
    <name type="scientific">Actinobacillus pleuropneumoniae</name>
    <name type="common">Haemophilus pleuropneumoniae</name>
    <dbReference type="NCBI Taxonomy" id="715"/>
    <lineage>
        <taxon>Bacteria</taxon>
        <taxon>Pseudomonadati</taxon>
        <taxon>Pseudomonadota</taxon>
        <taxon>Gammaproteobacteria</taxon>
        <taxon>Pasteurellales</taxon>
        <taxon>Pasteurellaceae</taxon>
        <taxon>Actinobacillus</taxon>
    </lineage>
</organism>
<dbReference type="EMBL" id="LR134515">
    <property type="protein sequence ID" value="VEJ16151.1"/>
    <property type="molecule type" value="Genomic_DNA"/>
</dbReference>
<dbReference type="AlphaFoldDB" id="A0A3S5BLA1"/>
<dbReference type="NCBIfam" id="TIGR02564">
    <property type="entry name" value="cas_Csy1"/>
    <property type="match status" value="1"/>
</dbReference>
<proteinExistence type="predicted"/>
<reference evidence="1 2" key="1">
    <citation type="submission" date="2018-12" db="EMBL/GenBank/DDBJ databases">
        <authorList>
            <consortium name="Pathogen Informatics"/>
        </authorList>
    </citation>
    <scope>NUCLEOTIDE SEQUENCE [LARGE SCALE GENOMIC DNA]</scope>
    <source>
        <strain evidence="1 2">NCTC10976</strain>
    </source>
</reference>
<dbReference type="InterPro" id="IPR013397">
    <property type="entry name" value="CRISPR-assoc_prot_Csy1"/>
</dbReference>
<dbReference type="Pfam" id="PF09611">
    <property type="entry name" value="Cas_Csy1"/>
    <property type="match status" value="1"/>
</dbReference>
<accession>A0A3S5BLA1</accession>
<name>A0A3S5BLA1_ACTPL</name>
<sequence>MITPLQIRAKIIDFLQAQHLKKSENDYKKLEKATEPEEIAKIKAEISKSEEKYRLDTWLHIAATEMAKQLKFGTHIAKGIHPDAKGNNINFRTNLALPTTLVGSQLIDQVVLDANGNAAALPLAAFFDIMIDEVNKRTLKDLLLTDEPCLDGCFSDDHSLSAQYKIAFQMALKGNLNSPETHERNKQVLWVNSSSAIEDNHYTCLIPLYPSSFTHAIYNKLNQARFSDENKQARENRYKNKAQNPYISIPHLAATKLGGTKPQNVSLLTSKQGGRNYLLPSLLPIFTKGELRLTNAQDTIFNDRLAYVCRAGLYQLYQAVADSRKNYIVRVPRAEAVNLIVQIVLQQAYKLQKRTAGWSRDYQLAWCEKYWLDPQRAKLNGEEQFHSALTQQDWISDVEQRFAAWLNALLKKRFPKHQDDFTATEYNEWRKYFRKKLHRQLRCLYKEVL</sequence>
<evidence type="ECO:0000313" key="2">
    <source>
        <dbReference type="Proteomes" id="UP000275510"/>
    </source>
</evidence>
<protein>
    <submittedName>
        <fullName evidence="1">CRISPR-associated protein</fullName>
    </submittedName>
</protein>
<gene>
    <name evidence="1" type="ORF">NCTC10976_00227</name>
</gene>
<evidence type="ECO:0000313" key="1">
    <source>
        <dbReference type="EMBL" id="VEJ16151.1"/>
    </source>
</evidence>
<dbReference type="Proteomes" id="UP000275510">
    <property type="component" value="Chromosome"/>
</dbReference>